<dbReference type="InterPro" id="IPR003593">
    <property type="entry name" value="AAA+_ATPase"/>
</dbReference>
<accession>A0A3A4NQ77</accession>
<dbReference type="InterPro" id="IPR001482">
    <property type="entry name" value="T2SS/T4SS_dom"/>
</dbReference>
<dbReference type="NCBIfam" id="TIGR01420">
    <property type="entry name" value="pilT_fam"/>
    <property type="match status" value="1"/>
</dbReference>
<proteinExistence type="inferred from homology"/>
<sequence length="352" mass="39072">MAEIDKILKFMVDEEGSDLHLMCGARPLIRVHGDLRRIDWGLDGGVVLTPEINRGLIYEMLNEDQIRHFEATGDLDLAYELEGVARFRVNVHNQISGPSTVMRTIPTNIASVDDLGLPEQLKEIARFSSGLILVTGPTGSGKTTSLAAMMDQINDEREGHIVTIEDPIEFVHKNKSCLITQREVGVHTNSFSAALRVALRQDPDIILVGEMRDLETIGLALTAAETGSLVFATLHTNSAAKTINRIIDVFPNEAQNQIRTLLSESLSAVIAQTLLKRSDKKGRIAAMEIMICTSAIRNAIRENKIEQIVSIMQTSTRQGMQMLDDHLLRLMEQGVISQESAREKALEKHRFN</sequence>
<dbReference type="EMBL" id="QZKU01000113">
    <property type="protein sequence ID" value="RJP17641.1"/>
    <property type="molecule type" value="Genomic_DNA"/>
</dbReference>
<dbReference type="Proteomes" id="UP000265882">
    <property type="component" value="Unassembled WGS sequence"/>
</dbReference>
<organism evidence="3 4">
    <name type="scientific">Abyssobacteria bacterium (strain SURF_5)</name>
    <dbReference type="NCBI Taxonomy" id="2093360"/>
    <lineage>
        <taxon>Bacteria</taxon>
        <taxon>Pseudomonadati</taxon>
        <taxon>Candidatus Hydrogenedentota</taxon>
        <taxon>Candidatus Abyssobacteria</taxon>
    </lineage>
</organism>
<dbReference type="PANTHER" id="PTHR30486:SF6">
    <property type="entry name" value="TYPE IV PILUS RETRACTATION ATPASE PILT"/>
    <property type="match status" value="1"/>
</dbReference>
<dbReference type="GO" id="GO:0005524">
    <property type="term" value="F:ATP binding"/>
    <property type="evidence" value="ECO:0007669"/>
    <property type="project" value="InterPro"/>
</dbReference>
<dbReference type="PROSITE" id="PS00662">
    <property type="entry name" value="T2SP_E"/>
    <property type="match status" value="1"/>
</dbReference>
<protein>
    <submittedName>
        <fullName evidence="3">Type IV pilus twitching motility protein PilT</fullName>
    </submittedName>
</protein>
<comment type="similarity">
    <text evidence="1">Belongs to the GSP E family.</text>
</comment>
<dbReference type="Gene3D" id="3.30.450.90">
    <property type="match status" value="1"/>
</dbReference>
<evidence type="ECO:0000256" key="1">
    <source>
        <dbReference type="ARBA" id="ARBA00006611"/>
    </source>
</evidence>
<evidence type="ECO:0000313" key="4">
    <source>
        <dbReference type="Proteomes" id="UP000265882"/>
    </source>
</evidence>
<dbReference type="Gene3D" id="3.40.50.300">
    <property type="entry name" value="P-loop containing nucleotide triphosphate hydrolases"/>
    <property type="match status" value="1"/>
</dbReference>
<dbReference type="GO" id="GO:0016887">
    <property type="term" value="F:ATP hydrolysis activity"/>
    <property type="evidence" value="ECO:0007669"/>
    <property type="project" value="InterPro"/>
</dbReference>
<feature type="domain" description="Bacterial type II secretion system protein E" evidence="2">
    <location>
        <begin position="199"/>
        <end position="213"/>
    </location>
</feature>
<dbReference type="AlphaFoldDB" id="A0A3A4NQ77"/>
<evidence type="ECO:0000259" key="2">
    <source>
        <dbReference type="PROSITE" id="PS00662"/>
    </source>
</evidence>
<gene>
    <name evidence="3" type="ORF">C4520_16060</name>
</gene>
<evidence type="ECO:0000313" key="3">
    <source>
        <dbReference type="EMBL" id="RJP17641.1"/>
    </source>
</evidence>
<dbReference type="PANTHER" id="PTHR30486">
    <property type="entry name" value="TWITCHING MOTILITY PROTEIN PILT"/>
    <property type="match status" value="1"/>
</dbReference>
<dbReference type="SMART" id="SM00382">
    <property type="entry name" value="AAA"/>
    <property type="match status" value="1"/>
</dbReference>
<dbReference type="InterPro" id="IPR050921">
    <property type="entry name" value="T4SS_GSP_E_ATPase"/>
</dbReference>
<dbReference type="Pfam" id="PF00437">
    <property type="entry name" value="T2SSE"/>
    <property type="match status" value="1"/>
</dbReference>
<dbReference type="InterPro" id="IPR027417">
    <property type="entry name" value="P-loop_NTPase"/>
</dbReference>
<dbReference type="SUPFAM" id="SSF52540">
    <property type="entry name" value="P-loop containing nucleoside triphosphate hydrolases"/>
    <property type="match status" value="1"/>
</dbReference>
<reference evidence="3 4" key="1">
    <citation type="journal article" date="2017" name="ISME J.">
        <title>Energy and carbon metabolisms in a deep terrestrial subsurface fluid microbial community.</title>
        <authorList>
            <person name="Momper L."/>
            <person name="Jungbluth S.P."/>
            <person name="Lee M.D."/>
            <person name="Amend J.P."/>
        </authorList>
    </citation>
    <scope>NUCLEOTIDE SEQUENCE [LARGE SCALE GENOMIC DNA]</scope>
    <source>
        <strain evidence="3">SURF_5</strain>
    </source>
</reference>
<dbReference type="InterPro" id="IPR006321">
    <property type="entry name" value="PilT/PilU"/>
</dbReference>
<name>A0A3A4NQ77_ABYX5</name>
<dbReference type="CDD" id="cd01131">
    <property type="entry name" value="PilT"/>
    <property type="match status" value="1"/>
</dbReference>
<comment type="caution">
    <text evidence="3">The sequence shown here is derived from an EMBL/GenBank/DDBJ whole genome shotgun (WGS) entry which is preliminary data.</text>
</comment>